<name>A0A914SAI5_PAREQ</name>
<dbReference type="AlphaFoldDB" id="A0A914SAI5"/>
<dbReference type="GO" id="GO:0003700">
    <property type="term" value="F:DNA-binding transcription factor activity"/>
    <property type="evidence" value="ECO:0007669"/>
    <property type="project" value="InterPro"/>
</dbReference>
<keyword evidence="2" id="KW-1185">Reference proteome</keyword>
<dbReference type="Pfam" id="PF07716">
    <property type="entry name" value="bZIP_2"/>
    <property type="match status" value="1"/>
</dbReference>
<dbReference type="Proteomes" id="UP000887564">
    <property type="component" value="Unplaced"/>
</dbReference>
<dbReference type="PROSITE" id="PS50217">
    <property type="entry name" value="BZIP"/>
    <property type="match status" value="1"/>
</dbReference>
<evidence type="ECO:0000313" key="3">
    <source>
        <dbReference type="WBParaSite" id="PEQ_0001114601-mRNA-1"/>
    </source>
</evidence>
<reference evidence="3" key="1">
    <citation type="submission" date="2022-11" db="UniProtKB">
        <authorList>
            <consortium name="WormBaseParasite"/>
        </authorList>
    </citation>
    <scope>IDENTIFICATION</scope>
</reference>
<protein>
    <submittedName>
        <fullName evidence="3">BZIP domain-containing protein</fullName>
    </submittedName>
</protein>
<dbReference type="InterPro" id="IPR004827">
    <property type="entry name" value="bZIP"/>
</dbReference>
<proteinExistence type="predicted"/>
<dbReference type="InterPro" id="IPR046347">
    <property type="entry name" value="bZIP_sf"/>
</dbReference>
<evidence type="ECO:0000313" key="2">
    <source>
        <dbReference type="Proteomes" id="UP000887564"/>
    </source>
</evidence>
<dbReference type="Gene3D" id="1.20.5.170">
    <property type="match status" value="1"/>
</dbReference>
<organism evidence="2 3">
    <name type="scientific">Parascaris equorum</name>
    <name type="common">Equine roundworm</name>
    <dbReference type="NCBI Taxonomy" id="6256"/>
    <lineage>
        <taxon>Eukaryota</taxon>
        <taxon>Metazoa</taxon>
        <taxon>Ecdysozoa</taxon>
        <taxon>Nematoda</taxon>
        <taxon>Chromadorea</taxon>
        <taxon>Rhabditida</taxon>
        <taxon>Spirurina</taxon>
        <taxon>Ascaridomorpha</taxon>
        <taxon>Ascaridoidea</taxon>
        <taxon>Ascarididae</taxon>
        <taxon>Parascaris</taxon>
    </lineage>
</organism>
<dbReference type="PROSITE" id="PS00036">
    <property type="entry name" value="BZIP_BASIC"/>
    <property type="match status" value="1"/>
</dbReference>
<dbReference type="SUPFAM" id="SSF57959">
    <property type="entry name" value="Leucine zipper domain"/>
    <property type="match status" value="1"/>
</dbReference>
<evidence type="ECO:0000259" key="1">
    <source>
        <dbReference type="PROSITE" id="PS50217"/>
    </source>
</evidence>
<feature type="domain" description="BZIP" evidence="1">
    <location>
        <begin position="1"/>
        <end position="48"/>
    </location>
</feature>
<accession>A0A914SAI5</accession>
<dbReference type="WBParaSite" id="PEQ_0001114601-mRNA-1">
    <property type="protein sequence ID" value="PEQ_0001114601-mRNA-1"/>
    <property type="gene ID" value="PEQ_0001114601"/>
</dbReference>
<sequence>RRRDKNNIASQRSRRKRQEKFQALKEEEIGLKKRNTELLATVGDLERQGCWLRCWLLLGIRHVAAIVPNMTISGFMQRSQYPTMQVAISFGVRTDVTETGKRDANSRRIARQV</sequence>